<feature type="domain" description="EGF-like" evidence="4">
    <location>
        <begin position="369"/>
        <end position="404"/>
    </location>
</feature>
<accession>A0A8B8BQX1</accession>
<dbReference type="RefSeq" id="XP_022305254.1">
    <property type="nucleotide sequence ID" value="XM_022449546.1"/>
</dbReference>
<gene>
    <name evidence="6" type="primary">LOC111112170</name>
</gene>
<dbReference type="GO" id="GO:0005044">
    <property type="term" value="F:scavenger receptor activity"/>
    <property type="evidence" value="ECO:0007669"/>
    <property type="project" value="InterPro"/>
</dbReference>
<name>A0A8B8BQX1_CRAVI</name>
<dbReference type="OrthoDB" id="10252017at2759"/>
<feature type="domain" description="EGF-like" evidence="4">
    <location>
        <begin position="415"/>
        <end position="451"/>
    </location>
</feature>
<dbReference type="InterPro" id="IPR008979">
    <property type="entry name" value="Galactose-bd-like_sf"/>
</dbReference>
<reference evidence="6" key="1">
    <citation type="submission" date="2025-08" db="UniProtKB">
        <authorList>
            <consortium name="RefSeq"/>
        </authorList>
    </citation>
    <scope>IDENTIFICATION</scope>
    <source>
        <tissue evidence="6">Whole sample</tissue>
    </source>
</reference>
<keyword evidence="2" id="KW-0812">Transmembrane</keyword>
<feature type="domain" description="EGF-like" evidence="4">
    <location>
        <begin position="281"/>
        <end position="314"/>
    </location>
</feature>
<evidence type="ECO:0000259" key="4">
    <source>
        <dbReference type="SMART" id="SM00181"/>
    </source>
</evidence>
<dbReference type="Proteomes" id="UP000694844">
    <property type="component" value="Chromosome 9"/>
</dbReference>
<feature type="chain" id="PRO_5034359759" evidence="3">
    <location>
        <begin position="17"/>
        <end position="540"/>
    </location>
</feature>
<keyword evidence="1" id="KW-0245">EGF-like domain</keyword>
<evidence type="ECO:0000256" key="3">
    <source>
        <dbReference type="SAM" id="SignalP"/>
    </source>
</evidence>
<evidence type="ECO:0000256" key="1">
    <source>
        <dbReference type="ARBA" id="ARBA00022536"/>
    </source>
</evidence>
<feature type="transmembrane region" description="Helical" evidence="2">
    <location>
        <begin position="465"/>
        <end position="486"/>
    </location>
</feature>
<dbReference type="GeneID" id="111112170"/>
<dbReference type="Gene3D" id="2.60.120.260">
    <property type="entry name" value="Galactose-binding domain-like"/>
    <property type="match status" value="1"/>
</dbReference>
<feature type="signal peptide" evidence="3">
    <location>
        <begin position="1"/>
        <end position="16"/>
    </location>
</feature>
<dbReference type="InterPro" id="IPR042635">
    <property type="entry name" value="MEGF10/SREC1/2-like"/>
</dbReference>
<dbReference type="SUPFAM" id="SSF49785">
    <property type="entry name" value="Galactose-binding domain-like"/>
    <property type="match status" value="1"/>
</dbReference>
<dbReference type="PANTHER" id="PTHR24043">
    <property type="entry name" value="SCAVENGER RECEPTOR CLASS F"/>
    <property type="match status" value="1"/>
</dbReference>
<dbReference type="KEGG" id="cvn:111112170"/>
<dbReference type="InterPro" id="IPR000742">
    <property type="entry name" value="EGF"/>
</dbReference>
<sequence>MYGLCILFGVLILCRAYENIALEKQVYQRYPYAYIKMANLTSADKAVDGFKSNLSVWGGQCVISGNYKQTATWWVNLTRILSIHHVTIYYRTGNVAWGPENHFADRFLGFSLYVSNTTDKLEGTLCYKDTEFNRSTIPAVFNTTCPLHGQYVIYYNERLDGVTYPKEYSKYAYNEICELEVFGCPKPGYYGVNCSTPCPDPNCRYCHIETGACQGCRPGYQGHRCETACTTGYFGDGCVNSCINTCTGCNNVHGLCDKGCHSGWKGDYCLQPCLYGFYGQRCEQQCNVTCTGCNNTNGVCDNGCKPGWEGTFCEQACVHGYFGQNCKQPCNVTCIGCNKENGICDKGCLPGWKGNYCDEKCDNGTFGDNCLFDCGHCLNSESCVHTNGSCVGGCQPGFRGDQCTEECELGYYGPRCLKDCSAFCKSSRECNHITGFCKMGCKQGWQGNDCLEVSKEEESGVDWKLGFYIQLSILCSTFTLLLLYVFCSRCRQFNDEGNQHVKENETFESGRMSFKFDNSAYEEYKNPIKQNDTELYLDVQ</sequence>
<keyword evidence="3" id="KW-0732">Signal</keyword>
<keyword evidence="5" id="KW-1185">Reference proteome</keyword>
<proteinExistence type="predicted"/>
<evidence type="ECO:0000313" key="6">
    <source>
        <dbReference type="RefSeq" id="XP_022305254.1"/>
    </source>
</evidence>
<dbReference type="SMART" id="SM00181">
    <property type="entry name" value="EGF"/>
    <property type="match status" value="6"/>
</dbReference>
<keyword evidence="2" id="KW-1133">Transmembrane helix</keyword>
<evidence type="ECO:0000313" key="5">
    <source>
        <dbReference type="Proteomes" id="UP000694844"/>
    </source>
</evidence>
<dbReference type="PANTHER" id="PTHR24043:SF8">
    <property type="entry name" value="EGF-LIKE DOMAIN-CONTAINING PROTEIN"/>
    <property type="match status" value="1"/>
</dbReference>
<feature type="domain" description="EGF-like" evidence="4">
    <location>
        <begin position="325"/>
        <end position="358"/>
    </location>
</feature>
<feature type="domain" description="EGF-like" evidence="4">
    <location>
        <begin position="197"/>
        <end position="226"/>
    </location>
</feature>
<keyword evidence="2" id="KW-0472">Membrane</keyword>
<feature type="domain" description="EGF-like" evidence="4">
    <location>
        <begin position="237"/>
        <end position="270"/>
    </location>
</feature>
<protein>
    <submittedName>
        <fullName evidence="6">Multiple epidermal growth factor-like domains protein 11</fullName>
    </submittedName>
</protein>
<evidence type="ECO:0000256" key="2">
    <source>
        <dbReference type="SAM" id="Phobius"/>
    </source>
</evidence>
<dbReference type="AlphaFoldDB" id="A0A8B8BQX1"/>
<organism evidence="5 6">
    <name type="scientific">Crassostrea virginica</name>
    <name type="common">Eastern oyster</name>
    <dbReference type="NCBI Taxonomy" id="6565"/>
    <lineage>
        <taxon>Eukaryota</taxon>
        <taxon>Metazoa</taxon>
        <taxon>Spiralia</taxon>
        <taxon>Lophotrochozoa</taxon>
        <taxon>Mollusca</taxon>
        <taxon>Bivalvia</taxon>
        <taxon>Autobranchia</taxon>
        <taxon>Pteriomorphia</taxon>
        <taxon>Ostreida</taxon>
        <taxon>Ostreoidea</taxon>
        <taxon>Ostreidae</taxon>
        <taxon>Crassostrea</taxon>
    </lineage>
</organism>
<dbReference type="Gene3D" id="2.170.300.10">
    <property type="entry name" value="Tie2 ligand-binding domain superfamily"/>
    <property type="match status" value="2"/>
</dbReference>